<protein>
    <submittedName>
        <fullName evidence="1">Uncharacterized protein</fullName>
    </submittedName>
</protein>
<accession>A0A8J7PK48</accession>
<dbReference type="EMBL" id="JAFLCK010000026">
    <property type="protein sequence ID" value="MBN8661893.1"/>
    <property type="molecule type" value="Genomic_DNA"/>
</dbReference>
<evidence type="ECO:0000313" key="1">
    <source>
        <dbReference type="EMBL" id="MBN8661893.1"/>
    </source>
</evidence>
<evidence type="ECO:0000313" key="2">
    <source>
        <dbReference type="Proteomes" id="UP000664277"/>
    </source>
</evidence>
<dbReference type="Proteomes" id="UP000664277">
    <property type="component" value="Unassembled WGS sequence"/>
</dbReference>
<name>A0A8J7PK48_9BACT</name>
<organism evidence="1 2">
    <name type="scientific">Candidatus Obscuribacter phosphatis</name>
    <dbReference type="NCBI Taxonomy" id="1906157"/>
    <lineage>
        <taxon>Bacteria</taxon>
        <taxon>Bacillati</taxon>
        <taxon>Candidatus Melainabacteria</taxon>
        <taxon>Candidatus Obscuribacterales</taxon>
        <taxon>Candidatus Obscuribacteraceae</taxon>
        <taxon>Candidatus Obscuribacter</taxon>
    </lineage>
</organism>
<reference evidence="1" key="1">
    <citation type="submission" date="2021-02" db="EMBL/GenBank/DDBJ databases">
        <title>Genome-Resolved Metagenomics of a Microbial Community Performing Photosynthetic Biological Nutrient Removal.</title>
        <authorList>
            <person name="Mcdaniel E.A."/>
        </authorList>
    </citation>
    <scope>NUCLEOTIDE SEQUENCE</scope>
    <source>
        <strain evidence="1">UWPOB_OBS1</strain>
    </source>
</reference>
<gene>
    <name evidence="1" type="ORF">J0M35_16115</name>
</gene>
<proteinExistence type="predicted"/>
<comment type="caution">
    <text evidence="1">The sequence shown here is derived from an EMBL/GenBank/DDBJ whole genome shotgun (WGS) entry which is preliminary data.</text>
</comment>
<sequence>MSRSRASKPIPWYIPVFLQLEARVLSLGFAPVDSYSVIPVPQKLDVDPKAMNPMEGKNIKCWPARFYALSLADEKFIQVALSGQYTNLDGFQYSVHVGYGDDRLVPLLSKLQRTQIRKHHVNINFAALWQIVKWSAKVYQPDRNLKKGQPYEEVFERVSLNLEKYGIPWAMNGLLSESIENVIVNRFGQPAMTISYALMTGNFDLAQRRLDLVKQKRSEGLEIWARHNTDKSLESIEEFVDARSLSEPFLPNPRFIDGEFIRLAQKAIDERSIESLSQT</sequence>
<dbReference type="AlphaFoldDB" id="A0A8J7PK48"/>